<comment type="cofactor">
    <cofactor evidence="1 5">
        <name>heme</name>
        <dbReference type="ChEBI" id="CHEBI:30413"/>
    </cofactor>
</comment>
<keyword evidence="4 5" id="KW-0408">Iron</keyword>
<dbReference type="InterPro" id="IPR017972">
    <property type="entry name" value="Cyt_P450_CS"/>
</dbReference>
<proteinExistence type="inferred from homology"/>
<dbReference type="PANTHER" id="PTHR24305">
    <property type="entry name" value="CYTOCHROME P450"/>
    <property type="match status" value="1"/>
</dbReference>
<dbReference type="PROSITE" id="PS00086">
    <property type="entry name" value="CYTOCHROME_P450"/>
    <property type="match status" value="1"/>
</dbReference>
<dbReference type="OrthoDB" id="1470350at2759"/>
<dbReference type="Proteomes" id="UP000664534">
    <property type="component" value="Unassembled WGS sequence"/>
</dbReference>
<accession>A0A8H3J5E8</accession>
<feature type="non-terminal residue" evidence="7">
    <location>
        <position position="432"/>
    </location>
</feature>
<evidence type="ECO:0000256" key="5">
    <source>
        <dbReference type="PIRSR" id="PIRSR602403-1"/>
    </source>
</evidence>
<dbReference type="GO" id="GO:0020037">
    <property type="term" value="F:heme binding"/>
    <property type="evidence" value="ECO:0007669"/>
    <property type="project" value="InterPro"/>
</dbReference>
<dbReference type="GO" id="GO:0004497">
    <property type="term" value="F:monooxygenase activity"/>
    <property type="evidence" value="ECO:0007669"/>
    <property type="project" value="UniProtKB-KW"/>
</dbReference>
<evidence type="ECO:0000256" key="3">
    <source>
        <dbReference type="ARBA" id="ARBA00022723"/>
    </source>
</evidence>
<dbReference type="PANTHER" id="PTHR24305:SF166">
    <property type="entry name" value="CYTOCHROME P450 12A4, MITOCHONDRIAL-RELATED"/>
    <property type="match status" value="1"/>
</dbReference>
<comment type="caution">
    <text evidence="7">The sequence shown here is derived from an EMBL/GenBank/DDBJ whole genome shotgun (WGS) entry which is preliminary data.</text>
</comment>
<organism evidence="7 8">
    <name type="scientific">Imshaugia aleurites</name>
    <dbReference type="NCBI Taxonomy" id="172621"/>
    <lineage>
        <taxon>Eukaryota</taxon>
        <taxon>Fungi</taxon>
        <taxon>Dikarya</taxon>
        <taxon>Ascomycota</taxon>
        <taxon>Pezizomycotina</taxon>
        <taxon>Lecanoromycetes</taxon>
        <taxon>OSLEUM clade</taxon>
        <taxon>Lecanoromycetidae</taxon>
        <taxon>Lecanorales</taxon>
        <taxon>Lecanorineae</taxon>
        <taxon>Parmeliaceae</taxon>
        <taxon>Imshaugia</taxon>
    </lineage>
</organism>
<name>A0A8H3J5E8_9LECA</name>
<keyword evidence="3 5" id="KW-0479">Metal-binding</keyword>
<evidence type="ECO:0000256" key="2">
    <source>
        <dbReference type="ARBA" id="ARBA00010617"/>
    </source>
</evidence>
<dbReference type="SUPFAM" id="SSF48264">
    <property type="entry name" value="Cytochrome P450"/>
    <property type="match status" value="1"/>
</dbReference>
<evidence type="ECO:0000256" key="4">
    <source>
        <dbReference type="ARBA" id="ARBA00023004"/>
    </source>
</evidence>
<keyword evidence="6" id="KW-0503">Monooxygenase</keyword>
<sequence length="432" mass="48647">MDLVQTTNGLAPNEISVNSADALRTVYAGGFDKYRWYLDVFVNYGTPNLVSMLEHKPHSLQKRMVSNVYSKSYLQSSKDLQTVSDILMYDRFFPILNRVDEHGGELDVLDFMQAVGMDFTSAYLFGLSNGTDFMNDVHYRHRWLEEYKVFKNQLPRDRADGEVERWCLSMCEAAEHFVHSEKLSANSKETEAVVYQRLSRTLQESAQSTNVNQKPTMMITASEMLDHLIAGHETSGITLTYLMHELSQRPHLQDCLRSELLTLSPPIIYSGSNAAASNTVDKHLPSPRSIDALPLLNNILQETLRLYAAAPAQQPRVTPSSPSGITIDGYTNIPGGVRVSANPFSLHRNAAVFPEPLEWKPERWDASDEKKEEMRRWFWAFGSGGRMCLGNHFAIQEMKLVIAAVYTNYTTEIVDAEGMEQADTYISGPVGG</sequence>
<dbReference type="PRINTS" id="PR00385">
    <property type="entry name" value="P450"/>
</dbReference>
<dbReference type="PRINTS" id="PR00465">
    <property type="entry name" value="EP450IV"/>
</dbReference>
<dbReference type="EMBL" id="CAJPDT010000139">
    <property type="protein sequence ID" value="CAF9941019.1"/>
    <property type="molecule type" value="Genomic_DNA"/>
</dbReference>
<dbReference type="CDD" id="cd11059">
    <property type="entry name" value="CYP_fungal"/>
    <property type="match status" value="1"/>
</dbReference>
<dbReference type="Gene3D" id="1.10.630.10">
    <property type="entry name" value="Cytochrome P450"/>
    <property type="match status" value="1"/>
</dbReference>
<dbReference type="InterPro" id="IPR036396">
    <property type="entry name" value="Cyt_P450_sf"/>
</dbReference>
<keyword evidence="5 6" id="KW-0349">Heme</keyword>
<dbReference type="AlphaFoldDB" id="A0A8H3J5E8"/>
<dbReference type="GO" id="GO:0005506">
    <property type="term" value="F:iron ion binding"/>
    <property type="evidence" value="ECO:0007669"/>
    <property type="project" value="InterPro"/>
</dbReference>
<dbReference type="GO" id="GO:0016705">
    <property type="term" value="F:oxidoreductase activity, acting on paired donors, with incorporation or reduction of molecular oxygen"/>
    <property type="evidence" value="ECO:0007669"/>
    <property type="project" value="InterPro"/>
</dbReference>
<evidence type="ECO:0000256" key="6">
    <source>
        <dbReference type="RuleBase" id="RU000461"/>
    </source>
</evidence>
<feature type="binding site" description="axial binding residue" evidence="5">
    <location>
        <position position="388"/>
    </location>
    <ligand>
        <name>heme</name>
        <dbReference type="ChEBI" id="CHEBI:30413"/>
    </ligand>
    <ligandPart>
        <name>Fe</name>
        <dbReference type="ChEBI" id="CHEBI:18248"/>
    </ligandPart>
</feature>
<protein>
    <recommendedName>
        <fullName evidence="9">Cytochrome P450 monooxygenase</fullName>
    </recommendedName>
</protein>
<evidence type="ECO:0000313" key="8">
    <source>
        <dbReference type="Proteomes" id="UP000664534"/>
    </source>
</evidence>
<evidence type="ECO:0000256" key="1">
    <source>
        <dbReference type="ARBA" id="ARBA00001971"/>
    </source>
</evidence>
<keyword evidence="6" id="KW-0560">Oxidoreductase</keyword>
<keyword evidence="8" id="KW-1185">Reference proteome</keyword>
<evidence type="ECO:0008006" key="9">
    <source>
        <dbReference type="Google" id="ProtNLM"/>
    </source>
</evidence>
<evidence type="ECO:0000313" key="7">
    <source>
        <dbReference type="EMBL" id="CAF9941019.1"/>
    </source>
</evidence>
<gene>
    <name evidence="7" type="ORF">IMSHALPRED_002253</name>
</gene>
<reference evidence="7" key="1">
    <citation type="submission" date="2021-03" db="EMBL/GenBank/DDBJ databases">
        <authorList>
            <person name="Tagirdzhanova G."/>
        </authorList>
    </citation>
    <scope>NUCLEOTIDE SEQUENCE</scope>
</reference>
<comment type="similarity">
    <text evidence="2 6">Belongs to the cytochrome P450 family.</text>
</comment>
<dbReference type="Pfam" id="PF00067">
    <property type="entry name" value="p450"/>
    <property type="match status" value="1"/>
</dbReference>
<dbReference type="InterPro" id="IPR001128">
    <property type="entry name" value="Cyt_P450"/>
</dbReference>
<dbReference type="InterPro" id="IPR050121">
    <property type="entry name" value="Cytochrome_P450_monoxygenase"/>
</dbReference>
<dbReference type="InterPro" id="IPR002403">
    <property type="entry name" value="Cyt_P450_E_grp-IV"/>
</dbReference>